<protein>
    <recommendedName>
        <fullName evidence="3">Syntaxin N-terminal domain-containing protein</fullName>
    </recommendedName>
</protein>
<dbReference type="AlphaFoldDB" id="A0AAV7WA50"/>
<gene>
    <name evidence="1" type="ORF">NDU88_004966</name>
</gene>
<comment type="caution">
    <text evidence="1">The sequence shown here is derived from an EMBL/GenBank/DDBJ whole genome shotgun (WGS) entry which is preliminary data.</text>
</comment>
<sequence length="173" mass="20395">MAAIQDLKVCQDPKMETEMVDVNLLRADFQKLLEKVTTAEPYIHTPQSTSKKLEDQVQYLTKQHINMVAKLEDQEGRVQRNNIRVRLCRSFDELKKALHAKRLKYMMLFPARLRVVAKGKSWYCATPADSWDLLKDWRTPRQRSPEERWEDALCAIGPGTRWLNPRNTLWKKL</sequence>
<keyword evidence="2" id="KW-1185">Reference proteome</keyword>
<evidence type="ECO:0000313" key="2">
    <source>
        <dbReference type="Proteomes" id="UP001066276"/>
    </source>
</evidence>
<dbReference type="Gene3D" id="3.30.250.20">
    <property type="entry name" value="L1 transposable element, C-terminal domain"/>
    <property type="match status" value="1"/>
</dbReference>
<dbReference type="InterPro" id="IPR042566">
    <property type="entry name" value="L1_C"/>
</dbReference>
<accession>A0AAV7WA50</accession>
<proteinExistence type="predicted"/>
<organism evidence="1 2">
    <name type="scientific">Pleurodeles waltl</name>
    <name type="common">Iberian ribbed newt</name>
    <dbReference type="NCBI Taxonomy" id="8319"/>
    <lineage>
        <taxon>Eukaryota</taxon>
        <taxon>Metazoa</taxon>
        <taxon>Chordata</taxon>
        <taxon>Craniata</taxon>
        <taxon>Vertebrata</taxon>
        <taxon>Euteleostomi</taxon>
        <taxon>Amphibia</taxon>
        <taxon>Batrachia</taxon>
        <taxon>Caudata</taxon>
        <taxon>Salamandroidea</taxon>
        <taxon>Salamandridae</taxon>
        <taxon>Pleurodelinae</taxon>
        <taxon>Pleurodeles</taxon>
    </lineage>
</organism>
<evidence type="ECO:0000313" key="1">
    <source>
        <dbReference type="EMBL" id="KAJ1209592.1"/>
    </source>
</evidence>
<dbReference type="Proteomes" id="UP001066276">
    <property type="component" value="Chromosome 1_2"/>
</dbReference>
<dbReference type="EMBL" id="JANPWB010000002">
    <property type="protein sequence ID" value="KAJ1209592.1"/>
    <property type="molecule type" value="Genomic_DNA"/>
</dbReference>
<reference evidence="1" key="1">
    <citation type="journal article" date="2022" name="bioRxiv">
        <title>Sequencing and chromosome-scale assembly of the giantPleurodeles waltlgenome.</title>
        <authorList>
            <person name="Brown T."/>
            <person name="Elewa A."/>
            <person name="Iarovenko S."/>
            <person name="Subramanian E."/>
            <person name="Araus A.J."/>
            <person name="Petzold A."/>
            <person name="Susuki M."/>
            <person name="Suzuki K.-i.T."/>
            <person name="Hayashi T."/>
            <person name="Toyoda A."/>
            <person name="Oliveira C."/>
            <person name="Osipova E."/>
            <person name="Leigh N.D."/>
            <person name="Simon A."/>
            <person name="Yun M.H."/>
        </authorList>
    </citation>
    <scope>NUCLEOTIDE SEQUENCE</scope>
    <source>
        <strain evidence="1">20211129_DDA</strain>
        <tissue evidence="1">Liver</tissue>
    </source>
</reference>
<name>A0AAV7WA50_PLEWA</name>
<evidence type="ECO:0008006" key="3">
    <source>
        <dbReference type="Google" id="ProtNLM"/>
    </source>
</evidence>